<organism evidence="2 3">
    <name type="scientific">Listeria grandensis FSL F6-0971</name>
    <dbReference type="NCBI Taxonomy" id="1265819"/>
    <lineage>
        <taxon>Bacteria</taxon>
        <taxon>Bacillati</taxon>
        <taxon>Bacillota</taxon>
        <taxon>Bacilli</taxon>
        <taxon>Bacillales</taxon>
        <taxon>Listeriaceae</taxon>
        <taxon>Listeria</taxon>
    </lineage>
</organism>
<dbReference type="RefSeq" id="WP_036063986.1">
    <property type="nucleotide sequence ID" value="NZ_AODD01000001.1"/>
</dbReference>
<dbReference type="Proteomes" id="UP000019253">
    <property type="component" value="Unassembled WGS sequence"/>
</dbReference>
<evidence type="ECO:0000313" key="2">
    <source>
        <dbReference type="EMBL" id="EUJ25093.1"/>
    </source>
</evidence>
<keyword evidence="3" id="KW-1185">Reference proteome</keyword>
<dbReference type="EMBL" id="AODD01000001">
    <property type="protein sequence ID" value="EUJ25093.1"/>
    <property type="molecule type" value="Genomic_DNA"/>
</dbReference>
<keyword evidence="1" id="KW-0812">Transmembrane</keyword>
<name>W7BXN7_9LIST</name>
<dbReference type="OrthoDB" id="2990802at2"/>
<keyword evidence="1" id="KW-0472">Membrane</keyword>
<comment type="caution">
    <text evidence="2">The sequence shown here is derived from an EMBL/GenBank/DDBJ whole genome shotgun (WGS) entry which is preliminary data.</text>
</comment>
<dbReference type="STRING" id="1265819.PGRAN_00065"/>
<feature type="transmembrane region" description="Helical" evidence="1">
    <location>
        <begin position="7"/>
        <end position="27"/>
    </location>
</feature>
<dbReference type="PATRIC" id="fig|1265819.5.peg.12"/>
<gene>
    <name evidence="2" type="ORF">PGRAN_00065</name>
</gene>
<protein>
    <submittedName>
        <fullName evidence="2">Uncharacterized protein</fullName>
    </submittedName>
</protein>
<reference evidence="2 3" key="1">
    <citation type="journal article" date="2014" name="Int. J. Syst. Evol. Microbiol.">
        <title>Listeria floridensis sp. nov., Listeria aquatica sp. nov., Listeria cornellensis sp. nov., Listeria riparia sp. nov. and Listeria grandensis sp. nov., from agricultural and natural environments.</title>
        <authorList>
            <person name="den Bakker H.C."/>
            <person name="Warchocki S."/>
            <person name="Wright E.M."/>
            <person name="Allred A.F."/>
            <person name="Ahlstrom C."/>
            <person name="Manuel C.S."/>
            <person name="Stasiewicz M.J."/>
            <person name="Burrell A."/>
            <person name="Roof S."/>
            <person name="Strawn L."/>
            <person name="Fortes E.D."/>
            <person name="Nightingale K.K."/>
            <person name="Kephart D."/>
            <person name="Wiedmann M."/>
        </authorList>
    </citation>
    <scope>NUCLEOTIDE SEQUENCE [LARGE SCALE GENOMIC DNA]</scope>
    <source>
        <strain evidence="3">FSL F6-971</strain>
    </source>
</reference>
<feature type="transmembrane region" description="Helical" evidence="1">
    <location>
        <begin position="60"/>
        <end position="83"/>
    </location>
</feature>
<evidence type="ECO:0000256" key="1">
    <source>
        <dbReference type="SAM" id="Phobius"/>
    </source>
</evidence>
<sequence>MSVAKIMVGIVIVVYGVILANLIYYMFQTKTGLGFPVWIQVILGLCFLAVSISNLKHRHYIFGSLFASAVVLIVGSVVVNMMYS</sequence>
<accession>W7BXN7</accession>
<evidence type="ECO:0000313" key="3">
    <source>
        <dbReference type="Proteomes" id="UP000019253"/>
    </source>
</evidence>
<keyword evidence="1" id="KW-1133">Transmembrane helix</keyword>
<dbReference type="AlphaFoldDB" id="W7BXN7"/>
<proteinExistence type="predicted"/>
<feature type="transmembrane region" description="Helical" evidence="1">
    <location>
        <begin position="33"/>
        <end position="53"/>
    </location>
</feature>